<dbReference type="OrthoDB" id="1433532at2"/>
<organism evidence="2 3">
    <name type="scientific">Lichenibacterium minor</name>
    <dbReference type="NCBI Taxonomy" id="2316528"/>
    <lineage>
        <taxon>Bacteria</taxon>
        <taxon>Pseudomonadati</taxon>
        <taxon>Pseudomonadota</taxon>
        <taxon>Alphaproteobacteria</taxon>
        <taxon>Hyphomicrobiales</taxon>
        <taxon>Lichenihabitantaceae</taxon>
        <taxon>Lichenibacterium</taxon>
    </lineage>
</organism>
<protein>
    <recommendedName>
        <fullName evidence="4">Tat pathway signal sequence</fullName>
    </recommendedName>
</protein>
<dbReference type="Proteomes" id="UP000290759">
    <property type="component" value="Unassembled WGS sequence"/>
</dbReference>
<dbReference type="InterPro" id="IPR011051">
    <property type="entry name" value="RmlC_Cupin_sf"/>
</dbReference>
<dbReference type="InterPro" id="IPR014710">
    <property type="entry name" value="RmlC-like_jellyroll"/>
</dbReference>
<name>A0A4Q2UBI8_9HYPH</name>
<dbReference type="SUPFAM" id="SSF51182">
    <property type="entry name" value="RmlC-like cupins"/>
    <property type="match status" value="1"/>
</dbReference>
<reference evidence="2 3" key="2">
    <citation type="submission" date="2019-02" db="EMBL/GenBank/DDBJ databases">
        <title>'Lichenibacterium ramalinii' gen. nov. sp. nov., 'Lichenibacterium minor' gen. nov. sp. nov.</title>
        <authorList>
            <person name="Pankratov T."/>
        </authorList>
    </citation>
    <scope>NUCLEOTIDE SEQUENCE [LARGE SCALE GENOMIC DNA]</scope>
    <source>
        <strain evidence="2 3">RmlP026</strain>
    </source>
</reference>
<dbReference type="EMBL" id="QYBB01000006">
    <property type="protein sequence ID" value="RYC32537.1"/>
    <property type="molecule type" value="Genomic_DNA"/>
</dbReference>
<dbReference type="CDD" id="cd06989">
    <property type="entry name" value="cupin_DRT102"/>
    <property type="match status" value="1"/>
</dbReference>
<accession>A0A4Q2UBI8</accession>
<dbReference type="AlphaFoldDB" id="A0A4Q2UBI8"/>
<dbReference type="InterPro" id="IPR006311">
    <property type="entry name" value="TAT_signal"/>
</dbReference>
<keyword evidence="1" id="KW-0732">Signal</keyword>
<evidence type="ECO:0008006" key="4">
    <source>
        <dbReference type="Google" id="ProtNLM"/>
    </source>
</evidence>
<reference evidence="2 3" key="1">
    <citation type="submission" date="2018-12" db="EMBL/GenBank/DDBJ databases">
        <authorList>
            <person name="Grouzdev D.S."/>
            <person name="Krutkina M.S."/>
        </authorList>
    </citation>
    <scope>NUCLEOTIDE SEQUENCE [LARGE SCALE GENOMIC DNA]</scope>
    <source>
        <strain evidence="2 3">RmlP026</strain>
    </source>
</reference>
<proteinExistence type="predicted"/>
<comment type="caution">
    <text evidence="2">The sequence shown here is derived from an EMBL/GenBank/DDBJ whole genome shotgun (WGS) entry which is preliminary data.</text>
</comment>
<gene>
    <name evidence="2" type="ORF">D3273_07275</name>
</gene>
<evidence type="ECO:0000256" key="1">
    <source>
        <dbReference type="SAM" id="SignalP"/>
    </source>
</evidence>
<dbReference type="RefSeq" id="WP_129225008.1">
    <property type="nucleotide sequence ID" value="NZ_QYBB01000006.1"/>
</dbReference>
<evidence type="ECO:0000313" key="2">
    <source>
        <dbReference type="EMBL" id="RYC32537.1"/>
    </source>
</evidence>
<dbReference type="PROSITE" id="PS51318">
    <property type="entry name" value="TAT"/>
    <property type="match status" value="1"/>
</dbReference>
<feature type="chain" id="PRO_5020535352" description="Tat pathway signal sequence" evidence="1">
    <location>
        <begin position="33"/>
        <end position="173"/>
    </location>
</feature>
<keyword evidence="3" id="KW-1185">Reference proteome</keyword>
<sequence length="173" mass="18675">MTDFSAPDRRDLLAAPLLAMAGALLGASPARAAGVDPSMTIVVPPADIPWQPLYNFPAGMAEQAPMFGKIGDPGQYFVLIRWHQGYMSAPHFYETDRLCVVVSGTWYVASGEDFVPEKAVPVRAGSFVRRVAGTPHYDGVIKSAPEPCIIAITGIGPIHYHLTDPSKPGWREV</sequence>
<feature type="signal peptide" evidence="1">
    <location>
        <begin position="1"/>
        <end position="32"/>
    </location>
</feature>
<dbReference type="Gene3D" id="2.60.120.10">
    <property type="entry name" value="Jelly Rolls"/>
    <property type="match status" value="1"/>
</dbReference>
<evidence type="ECO:0000313" key="3">
    <source>
        <dbReference type="Proteomes" id="UP000290759"/>
    </source>
</evidence>